<dbReference type="KEGG" id="msea:METESE_08980"/>
<dbReference type="Gene3D" id="1.10.3020.10">
    <property type="entry name" value="alpha-amino acid ester hydrolase ( Helical cap domain)"/>
    <property type="match status" value="1"/>
</dbReference>
<dbReference type="GO" id="GO:0008239">
    <property type="term" value="F:dipeptidyl-peptidase activity"/>
    <property type="evidence" value="ECO:0007669"/>
    <property type="project" value="InterPro"/>
</dbReference>
<evidence type="ECO:0000256" key="1">
    <source>
        <dbReference type="ARBA" id="ARBA00022801"/>
    </source>
</evidence>
<protein>
    <submittedName>
        <fullName evidence="3">Glutaryl-7-ACA acylase</fullName>
    </submittedName>
</protein>
<dbReference type="Proteomes" id="UP001228113">
    <property type="component" value="Chromosome"/>
</dbReference>
<organism evidence="3 4">
    <name type="scientific">Mesoterricola sediminis</name>
    <dbReference type="NCBI Taxonomy" id="2927980"/>
    <lineage>
        <taxon>Bacteria</taxon>
        <taxon>Pseudomonadati</taxon>
        <taxon>Acidobacteriota</taxon>
        <taxon>Holophagae</taxon>
        <taxon>Holophagales</taxon>
        <taxon>Holophagaceae</taxon>
        <taxon>Mesoterricola</taxon>
    </lineage>
</organism>
<dbReference type="InterPro" id="IPR000383">
    <property type="entry name" value="Xaa-Pro-like_dom"/>
</dbReference>
<dbReference type="RefSeq" id="WP_316411166.1">
    <property type="nucleotide sequence ID" value="NZ_AP027081.1"/>
</dbReference>
<dbReference type="SMART" id="SM00939">
    <property type="entry name" value="PepX_C"/>
    <property type="match status" value="1"/>
</dbReference>
<dbReference type="InterPro" id="IPR029058">
    <property type="entry name" value="AB_hydrolase_fold"/>
</dbReference>
<dbReference type="SUPFAM" id="SSF53474">
    <property type="entry name" value="alpha/beta-Hydrolases"/>
    <property type="match status" value="1"/>
</dbReference>
<evidence type="ECO:0000313" key="3">
    <source>
        <dbReference type="EMBL" id="BDU75940.1"/>
    </source>
</evidence>
<dbReference type="NCBIfam" id="TIGR00976">
    <property type="entry name" value="CocE_NonD"/>
    <property type="match status" value="1"/>
</dbReference>
<name>A0AA48GUM2_9BACT</name>
<evidence type="ECO:0000259" key="2">
    <source>
        <dbReference type="SMART" id="SM00939"/>
    </source>
</evidence>
<dbReference type="EMBL" id="AP027081">
    <property type="protein sequence ID" value="BDU75940.1"/>
    <property type="molecule type" value="Genomic_DNA"/>
</dbReference>
<dbReference type="AlphaFoldDB" id="A0AA48GUM2"/>
<accession>A0AA48GUM2</accession>
<dbReference type="SUPFAM" id="SSF49785">
    <property type="entry name" value="Galactose-binding domain-like"/>
    <property type="match status" value="1"/>
</dbReference>
<dbReference type="InterPro" id="IPR005674">
    <property type="entry name" value="CocE/Ser_esterase"/>
</dbReference>
<dbReference type="Gene3D" id="2.60.120.260">
    <property type="entry name" value="Galactose-binding domain-like"/>
    <property type="match status" value="1"/>
</dbReference>
<proteinExistence type="predicted"/>
<dbReference type="InterPro" id="IPR013736">
    <property type="entry name" value="Xaa-Pro_dipept_C"/>
</dbReference>
<reference evidence="3" key="1">
    <citation type="journal article" date="2023" name="Int. J. Syst. Evol. Microbiol.">
        <title>Mesoterricola silvestris gen. nov., sp. nov., Mesoterricola sediminis sp. nov., Geothrix oryzae sp. nov., Geothrix edaphica sp. nov., Geothrix rubra sp. nov., and Geothrix limicola sp. nov., six novel members of Acidobacteriota isolated from soils.</title>
        <authorList>
            <person name="Itoh H."/>
            <person name="Sugisawa Y."/>
            <person name="Mise K."/>
            <person name="Xu Z."/>
            <person name="Kuniyasu M."/>
            <person name="Ushijima N."/>
            <person name="Kawano K."/>
            <person name="Kobayashi E."/>
            <person name="Shiratori Y."/>
            <person name="Masuda Y."/>
            <person name="Senoo K."/>
        </authorList>
    </citation>
    <scope>NUCLEOTIDE SEQUENCE</scope>
    <source>
        <strain evidence="3">W786</strain>
    </source>
</reference>
<keyword evidence="1" id="KW-0378">Hydrolase</keyword>
<dbReference type="Gene3D" id="3.40.50.1820">
    <property type="entry name" value="alpha/beta hydrolase"/>
    <property type="match status" value="1"/>
</dbReference>
<feature type="domain" description="Xaa-Pro dipeptidyl-peptidase C-terminal" evidence="2">
    <location>
        <begin position="353"/>
        <end position="606"/>
    </location>
</feature>
<keyword evidence="4" id="KW-1185">Reference proteome</keyword>
<dbReference type="Pfam" id="PF08530">
    <property type="entry name" value="PepX_C"/>
    <property type="match status" value="1"/>
</dbReference>
<evidence type="ECO:0000313" key="4">
    <source>
        <dbReference type="Proteomes" id="UP001228113"/>
    </source>
</evidence>
<dbReference type="InterPro" id="IPR008979">
    <property type="entry name" value="Galactose-bd-like_sf"/>
</dbReference>
<gene>
    <name evidence="3" type="primary">gaa_2</name>
    <name evidence="3" type="ORF">METESE_08980</name>
</gene>
<sequence length="611" mass="68046">MTRLRRAWAPILALAAVVAGAQGAAWNREHYRKREVLVPMRDGRRLFTAIYTPVEARGPLPILLERTPYGVGPYGPEGYPDVLGPSELFDQEGFIFVHQDVRGRMMSEGTFVDLTPCLDGAPGIDEATDTWDTVAWLLDHVEGHNGRVGQWGISYPAFYAAAALAQAHPAMVAVSPQAPIADWFEGDDFHRNGALWLPHLFNFIVNFGRPRPGPTTRWPEPFQHGTGDGYGFFLAMGPLPQADAKYLKGEIPFWEEVMAHGTRDAYWKARDLRPHLRNVRPAVLVVGGWFDAENLFGSLQVDRALERQSPATDHRLVMGPWIHGGWARTPGDRLGDIPFGSATSRHFQARIELPFFLHHLKGAPDPALPRATVFQTGTNRWLAFDRWPPAEVRPTALWFQPGGRLGFAAPAEAGTVAWRSDPAHPVPYYNGITLGMAADYMTADQRFAARRPDVAVWCTAPLERDLALAGPLRAELFVSTTGTDADWVVKVIDVWPDDAGRPAGRNLGGYQQLLRGEVMRGKFRNSLERPEPFRPGKPTEVAFALNDVCHTFRKGHRIMVQVQGSWFPLMDRNPQVFTDIYKAVPGDFRPAELRVHVGPGFPSRLVLPVLP</sequence>
<dbReference type="Pfam" id="PF02129">
    <property type="entry name" value="Peptidase_S15"/>
    <property type="match status" value="1"/>
</dbReference>